<dbReference type="AlphaFoldDB" id="A0A3B1BMX2"/>
<dbReference type="Gene3D" id="1.20.58.220">
    <property type="entry name" value="Phosphate transport system protein phou homolog 2, domain 2"/>
    <property type="match status" value="1"/>
</dbReference>
<protein>
    <submittedName>
        <fullName evidence="1">Uncharacterized protein</fullName>
    </submittedName>
</protein>
<organism evidence="1">
    <name type="scientific">hydrothermal vent metagenome</name>
    <dbReference type="NCBI Taxonomy" id="652676"/>
    <lineage>
        <taxon>unclassified sequences</taxon>
        <taxon>metagenomes</taxon>
        <taxon>ecological metagenomes</taxon>
    </lineage>
</organism>
<dbReference type="InterPro" id="IPR052912">
    <property type="entry name" value="UPF0111_domain"/>
</dbReference>
<accession>A0A3B1BMX2</accession>
<evidence type="ECO:0000313" key="1">
    <source>
        <dbReference type="EMBL" id="VAX15901.1"/>
    </source>
</evidence>
<gene>
    <name evidence="1" type="ORF">MNBD_NITROSPINAE02-1279</name>
</gene>
<proteinExistence type="predicted"/>
<reference evidence="1" key="1">
    <citation type="submission" date="2018-06" db="EMBL/GenBank/DDBJ databases">
        <authorList>
            <person name="Zhirakovskaya E."/>
        </authorList>
    </citation>
    <scope>NUCLEOTIDE SEQUENCE</scope>
</reference>
<dbReference type="InterPro" id="IPR038078">
    <property type="entry name" value="PhoU-like_sf"/>
</dbReference>
<dbReference type="PANTHER" id="PTHR37298:SF1">
    <property type="entry name" value="UPF0111 PROTEIN YKAA"/>
    <property type="match status" value="1"/>
</dbReference>
<dbReference type="EMBL" id="UOGE01000002">
    <property type="protein sequence ID" value="VAX15901.1"/>
    <property type="molecule type" value="Genomic_DNA"/>
</dbReference>
<sequence length="240" mass="28179">MTQRNMFVLTIWRAMKNFMRFFFPEEIDFYSPMEMMFELIESSVDIYLDAAKKETLTQTDKATLCLMLKQNELKGDEIVMQADADLKRTFTPPFSHVELRRLFNNLDNALDMLDESAKASVHADYRGGFPPFVKEQLSVYKRGVAETRKLVSHLRNPRRNTKEARKRLKRISDIETEGDKIYWPAKKELSIYINDAARNNRLYDYRRGVMDEMTLDKMEEIIDTLVGTIKVIEGMLIEHA</sequence>
<dbReference type="PANTHER" id="PTHR37298">
    <property type="entry name" value="UPF0111 PROTEIN YKAA"/>
    <property type="match status" value="1"/>
</dbReference>
<name>A0A3B1BMX2_9ZZZZ</name>